<dbReference type="InterPro" id="IPR000244">
    <property type="entry name" value="Ribosomal_bL9"/>
</dbReference>
<dbReference type="InterPro" id="IPR036935">
    <property type="entry name" value="Ribosomal_bL9_N_sf"/>
</dbReference>
<gene>
    <name evidence="5" type="ORF">B0T19DRAFT_396968</name>
</gene>
<keyword evidence="2" id="KW-0689">Ribosomal protein</keyword>
<dbReference type="GO" id="GO:0005840">
    <property type="term" value="C:ribosome"/>
    <property type="evidence" value="ECO:0007669"/>
    <property type="project" value="UniProtKB-KW"/>
</dbReference>
<dbReference type="Proteomes" id="UP001286456">
    <property type="component" value="Unassembled WGS sequence"/>
</dbReference>
<name>A0AAE0MLT8_9PEZI</name>
<evidence type="ECO:0000256" key="2">
    <source>
        <dbReference type="ARBA" id="ARBA00022980"/>
    </source>
</evidence>
<dbReference type="GO" id="GO:1990904">
    <property type="term" value="C:ribonucleoprotein complex"/>
    <property type="evidence" value="ECO:0007669"/>
    <property type="project" value="UniProtKB-KW"/>
</dbReference>
<dbReference type="InterPro" id="IPR020070">
    <property type="entry name" value="Ribosomal_bL9_N"/>
</dbReference>
<dbReference type="EMBL" id="JAUEPO010000001">
    <property type="protein sequence ID" value="KAK3337336.1"/>
    <property type="molecule type" value="Genomic_DNA"/>
</dbReference>
<evidence type="ECO:0000313" key="6">
    <source>
        <dbReference type="Proteomes" id="UP001286456"/>
    </source>
</evidence>
<evidence type="ECO:0000256" key="3">
    <source>
        <dbReference type="ARBA" id="ARBA00023274"/>
    </source>
</evidence>
<dbReference type="GO" id="GO:0003735">
    <property type="term" value="F:structural constituent of ribosome"/>
    <property type="evidence" value="ECO:0007669"/>
    <property type="project" value="InterPro"/>
</dbReference>
<comment type="similarity">
    <text evidence="1">Belongs to the bacterial ribosomal protein bL9 family.</text>
</comment>
<accession>A0AAE0MLT8</accession>
<dbReference type="AlphaFoldDB" id="A0AAE0MLT8"/>
<reference evidence="5" key="1">
    <citation type="journal article" date="2023" name="Mol. Phylogenet. Evol.">
        <title>Genome-scale phylogeny and comparative genomics of the fungal order Sordariales.</title>
        <authorList>
            <person name="Hensen N."/>
            <person name="Bonometti L."/>
            <person name="Westerberg I."/>
            <person name="Brannstrom I.O."/>
            <person name="Guillou S."/>
            <person name="Cros-Aarteil S."/>
            <person name="Calhoun S."/>
            <person name="Haridas S."/>
            <person name="Kuo A."/>
            <person name="Mondo S."/>
            <person name="Pangilinan J."/>
            <person name="Riley R."/>
            <person name="LaButti K."/>
            <person name="Andreopoulos B."/>
            <person name="Lipzen A."/>
            <person name="Chen C."/>
            <person name="Yan M."/>
            <person name="Daum C."/>
            <person name="Ng V."/>
            <person name="Clum A."/>
            <person name="Steindorff A."/>
            <person name="Ohm R.A."/>
            <person name="Martin F."/>
            <person name="Silar P."/>
            <person name="Natvig D.O."/>
            <person name="Lalanne C."/>
            <person name="Gautier V."/>
            <person name="Ament-Velasquez S.L."/>
            <person name="Kruys A."/>
            <person name="Hutchinson M.I."/>
            <person name="Powell A.J."/>
            <person name="Barry K."/>
            <person name="Miller A.N."/>
            <person name="Grigoriev I.V."/>
            <person name="Debuchy R."/>
            <person name="Gladieux P."/>
            <person name="Hiltunen Thoren M."/>
            <person name="Johannesson H."/>
        </authorList>
    </citation>
    <scope>NUCLEOTIDE SEQUENCE</scope>
    <source>
        <strain evidence="5">SMH4131-1</strain>
    </source>
</reference>
<reference evidence="5" key="2">
    <citation type="submission" date="2023-06" db="EMBL/GenBank/DDBJ databases">
        <authorList>
            <consortium name="Lawrence Berkeley National Laboratory"/>
            <person name="Haridas S."/>
            <person name="Hensen N."/>
            <person name="Bonometti L."/>
            <person name="Westerberg I."/>
            <person name="Brannstrom I.O."/>
            <person name="Guillou S."/>
            <person name="Cros-Aarteil S."/>
            <person name="Calhoun S."/>
            <person name="Kuo A."/>
            <person name="Mondo S."/>
            <person name="Pangilinan J."/>
            <person name="Riley R."/>
            <person name="Labutti K."/>
            <person name="Andreopoulos B."/>
            <person name="Lipzen A."/>
            <person name="Chen C."/>
            <person name="Yanf M."/>
            <person name="Daum C."/>
            <person name="Ng V."/>
            <person name="Clum A."/>
            <person name="Steindorff A."/>
            <person name="Ohm R."/>
            <person name="Martin F."/>
            <person name="Silar P."/>
            <person name="Natvig D."/>
            <person name="Lalanne C."/>
            <person name="Gautier V."/>
            <person name="Ament-Velasquez S.L."/>
            <person name="Kruys A."/>
            <person name="Hutchinson M.I."/>
            <person name="Powell A.J."/>
            <person name="Barry K."/>
            <person name="Miller A.N."/>
            <person name="Grigoriev I.V."/>
            <person name="Debuchy R."/>
            <person name="Gladieux P."/>
            <person name="Thoren M.H."/>
            <person name="Johannesson H."/>
        </authorList>
    </citation>
    <scope>NUCLEOTIDE SEQUENCE</scope>
    <source>
        <strain evidence="5">SMH4131-1</strain>
    </source>
</reference>
<dbReference type="GO" id="GO:0006412">
    <property type="term" value="P:translation"/>
    <property type="evidence" value="ECO:0007669"/>
    <property type="project" value="InterPro"/>
</dbReference>
<dbReference type="SUPFAM" id="SSF55658">
    <property type="entry name" value="L9 N-domain-like"/>
    <property type="match status" value="1"/>
</dbReference>
<evidence type="ECO:0000313" key="5">
    <source>
        <dbReference type="EMBL" id="KAK3337336.1"/>
    </source>
</evidence>
<proteinExistence type="inferred from homology"/>
<keyword evidence="6" id="KW-1185">Reference proteome</keyword>
<dbReference type="Pfam" id="PF01281">
    <property type="entry name" value="Ribosomal_L9_N"/>
    <property type="match status" value="1"/>
</dbReference>
<comment type="caution">
    <text evidence="5">The sequence shown here is derived from an EMBL/GenBank/DDBJ whole genome shotgun (WGS) entry which is preliminary data.</text>
</comment>
<dbReference type="PANTHER" id="PTHR21368">
    <property type="entry name" value="50S RIBOSOMAL PROTEIN L9"/>
    <property type="match status" value="1"/>
</dbReference>
<keyword evidence="3" id="KW-0687">Ribonucleoprotein</keyword>
<dbReference type="Gene3D" id="3.40.5.10">
    <property type="entry name" value="Ribosomal protein L9, N-terminal domain"/>
    <property type="match status" value="1"/>
</dbReference>
<sequence length="294" mass="32105">MTSRWPTCLACLRRVAQPLSIGRGGGNPPMAVVQSRAASGSLRPRDQGVVVRLLEDIPKFGRKEAIFRVERGRMRNEWYPRKKAEYMTATRFQELGLTRDDIGDRDRGYGSFMTLPDDQPSAEPELVAPSNVLRHTSPEKSHTLLTTLVPETLTFYRKPIQASPPAAPAPEPSNAAPAHSVSPLIASASAIAQAQEPVETQQHKEQGIFGSVSTIDIVNQIKALLVSDPEASRIFLEPGHIRFVGLDENTHRVKTLGRWEVDILIAGSGSAALSNLEPVRKIVEILPAADGKAE</sequence>
<dbReference type="InterPro" id="IPR009027">
    <property type="entry name" value="Ribosomal_bL9/RNase_H1_N"/>
</dbReference>
<evidence type="ECO:0000256" key="1">
    <source>
        <dbReference type="ARBA" id="ARBA00010605"/>
    </source>
</evidence>
<organism evidence="5 6">
    <name type="scientific">Cercophora scortea</name>
    <dbReference type="NCBI Taxonomy" id="314031"/>
    <lineage>
        <taxon>Eukaryota</taxon>
        <taxon>Fungi</taxon>
        <taxon>Dikarya</taxon>
        <taxon>Ascomycota</taxon>
        <taxon>Pezizomycotina</taxon>
        <taxon>Sordariomycetes</taxon>
        <taxon>Sordariomycetidae</taxon>
        <taxon>Sordariales</taxon>
        <taxon>Lasiosphaeriaceae</taxon>
        <taxon>Cercophora</taxon>
    </lineage>
</organism>
<protein>
    <recommendedName>
        <fullName evidence="4">Ribosomal protein L9 domain-containing protein</fullName>
    </recommendedName>
</protein>
<feature type="domain" description="Ribosomal protein L9" evidence="4">
    <location>
        <begin position="51"/>
        <end position="94"/>
    </location>
</feature>
<evidence type="ECO:0000259" key="4">
    <source>
        <dbReference type="Pfam" id="PF01281"/>
    </source>
</evidence>